<evidence type="ECO:0000256" key="2">
    <source>
        <dbReference type="ARBA" id="ARBA00023161"/>
    </source>
</evidence>
<protein>
    <recommendedName>
        <fullName evidence="3">Nonsense-mediated mRNA decay factor SMG8</fullName>
    </recommendedName>
</protein>
<name>A0AAD7KYB3_QUISA</name>
<dbReference type="GO" id="GO:0000184">
    <property type="term" value="P:nuclear-transcribed mRNA catabolic process, nonsense-mediated decay"/>
    <property type="evidence" value="ECO:0007669"/>
    <property type="project" value="UniProtKB-KW"/>
</dbReference>
<dbReference type="EMBL" id="JARAOO010000012">
    <property type="protein sequence ID" value="KAJ7947888.1"/>
    <property type="molecule type" value="Genomic_DNA"/>
</dbReference>
<evidence type="ECO:0000256" key="4">
    <source>
        <dbReference type="SAM" id="MobiDB-lite"/>
    </source>
</evidence>
<evidence type="ECO:0000313" key="5">
    <source>
        <dbReference type="EMBL" id="KAJ7947888.1"/>
    </source>
</evidence>
<feature type="region of interest" description="Disordered" evidence="4">
    <location>
        <begin position="542"/>
        <end position="563"/>
    </location>
</feature>
<accession>A0AAD7KYB3</accession>
<evidence type="ECO:0000256" key="3">
    <source>
        <dbReference type="ARBA" id="ARBA00029509"/>
    </source>
</evidence>
<dbReference type="InterPro" id="IPR019354">
    <property type="entry name" value="SMG8-like"/>
</dbReference>
<dbReference type="PANTHER" id="PTHR13091:SF0">
    <property type="entry name" value="NONSENSE-MEDIATED MRNA DECAY FACTOR SMG8"/>
    <property type="match status" value="1"/>
</dbReference>
<dbReference type="PANTHER" id="PTHR13091">
    <property type="entry name" value="AMPLIFIED IN BREAST CANCER 2-RELATED"/>
    <property type="match status" value="1"/>
</dbReference>
<sequence>MLKVLLHVVVLARPASRSEGGLRKKLQSSLEAQIRFLIKKCRTLSGSELSHSGPRSGGTSTSAPLFSLDASRAVVLLDWFSNQRCESLDFAAGLVEDVLNGKATSDSLLLESHGQIASKEDIISVKEFIYRQSDILRGRGGIANSNSGSATGVGMVAVAAAAAAASAASGKTYTTPELPTLEVWLSSSNHILYGVLSAKGGCLDEIEFSRRKHRPRNTVPAAVEGSVKGADPLDIAVSWLQSGRGLNTKFSTLWCERAVPVAKEVYLKDLPARYPTSLHESHLAKALHAFHSMVRGPAVQLFAKKLEDECTSIWKSGRQLCDAVSLTGKPCMHQRHDIDIGESDLGASAKPHSSGYFFLHACACGRSRRLRSDPFDFESANISSSWFQECDKLLPALKLPEISTGRPIQHFSWSLLRIGGARYYEPAKGLLQSGFCATEKFLLKWTIYLEKQKNLTSLAASTAQQGSMTRPPRVELHADTDVKRTNSMQSYPGDLQNGVKEQRTSLDTIKSDDKNISFGRGLPNFKMRKPFSEVVAGSATTDSAFPPLQHRKLPSSGSYKGIKHSRTRDGIVEGVHAASSQQIGSNMVPVYTNGGEMVKSHSLKNVTVYVGFEHECPHGHRFLLSPEHLNDLGSSYSLPEECCISSLSDNNLSDTSKVSKSSRRGKVHRSSNGIIATSISKERDIEKSKEKNADGNPYSDGLVYYSGSGKEQNQISKSVSTKISNFVKDLEGELQSISIGDSGSAFSLLNRNLPVYMKCPHCRLSKNKKDPPKVQFAGTISQLQRIFLVTPPFPIILATCPVVQFESSCVPLSVPEREQKLQFSLGCQVVLPPESFLTLRLPFVYGVQLEDRSMHPLNPLEHQPEMTAWITKGTTLQILSKGSNLDEGYQTQ</sequence>
<comment type="similarity">
    <text evidence="1">Belongs to the SMG8 family.</text>
</comment>
<proteinExistence type="inferred from homology"/>
<gene>
    <name evidence="5" type="ORF">O6P43_028436</name>
</gene>
<evidence type="ECO:0000313" key="6">
    <source>
        <dbReference type="Proteomes" id="UP001163823"/>
    </source>
</evidence>
<comment type="caution">
    <text evidence="5">The sequence shown here is derived from an EMBL/GenBank/DDBJ whole genome shotgun (WGS) entry which is preliminary data.</text>
</comment>
<evidence type="ECO:0000256" key="1">
    <source>
        <dbReference type="ARBA" id="ARBA00006443"/>
    </source>
</evidence>
<dbReference type="AlphaFoldDB" id="A0AAD7KYB3"/>
<reference evidence="5" key="1">
    <citation type="journal article" date="2023" name="Science">
        <title>Elucidation of the pathway for biosynthesis of saponin adjuvants from the soapbark tree.</title>
        <authorList>
            <person name="Reed J."/>
            <person name="Orme A."/>
            <person name="El-Demerdash A."/>
            <person name="Owen C."/>
            <person name="Martin L.B.B."/>
            <person name="Misra R.C."/>
            <person name="Kikuchi S."/>
            <person name="Rejzek M."/>
            <person name="Martin A.C."/>
            <person name="Harkess A."/>
            <person name="Leebens-Mack J."/>
            <person name="Louveau T."/>
            <person name="Stephenson M.J."/>
            <person name="Osbourn A."/>
        </authorList>
    </citation>
    <scope>NUCLEOTIDE SEQUENCE</scope>
    <source>
        <strain evidence="5">S10</strain>
    </source>
</reference>
<keyword evidence="6" id="KW-1185">Reference proteome</keyword>
<dbReference type="Pfam" id="PF10220">
    <property type="entry name" value="Smg8_Smg9"/>
    <property type="match status" value="2"/>
</dbReference>
<dbReference type="Proteomes" id="UP001163823">
    <property type="component" value="Chromosome 12"/>
</dbReference>
<organism evidence="5 6">
    <name type="scientific">Quillaja saponaria</name>
    <name type="common">Soap bark tree</name>
    <dbReference type="NCBI Taxonomy" id="32244"/>
    <lineage>
        <taxon>Eukaryota</taxon>
        <taxon>Viridiplantae</taxon>
        <taxon>Streptophyta</taxon>
        <taxon>Embryophyta</taxon>
        <taxon>Tracheophyta</taxon>
        <taxon>Spermatophyta</taxon>
        <taxon>Magnoliopsida</taxon>
        <taxon>eudicotyledons</taxon>
        <taxon>Gunneridae</taxon>
        <taxon>Pentapetalae</taxon>
        <taxon>rosids</taxon>
        <taxon>fabids</taxon>
        <taxon>Fabales</taxon>
        <taxon>Quillajaceae</taxon>
        <taxon>Quillaja</taxon>
    </lineage>
</organism>
<feature type="region of interest" description="Disordered" evidence="4">
    <location>
        <begin position="651"/>
        <end position="673"/>
    </location>
</feature>
<feature type="compositionally biased region" description="Basic residues" evidence="4">
    <location>
        <begin position="660"/>
        <end position="669"/>
    </location>
</feature>
<dbReference type="KEGG" id="qsa:O6P43_028436"/>
<keyword evidence="2" id="KW-0866">Nonsense-mediated mRNA decay</keyword>